<keyword evidence="3 5" id="KW-1133">Transmembrane helix</keyword>
<feature type="transmembrane region" description="Helical" evidence="5">
    <location>
        <begin position="330"/>
        <end position="349"/>
    </location>
</feature>
<dbReference type="Proteomes" id="UP001200513">
    <property type="component" value="Chromosome"/>
</dbReference>
<feature type="transmembrane region" description="Helical" evidence="5">
    <location>
        <begin position="90"/>
        <end position="111"/>
    </location>
</feature>
<dbReference type="GO" id="GO:0016020">
    <property type="term" value="C:membrane"/>
    <property type="evidence" value="ECO:0007669"/>
    <property type="project" value="UniProtKB-SubCell"/>
</dbReference>
<dbReference type="PANTHER" id="PTHR10924:SF6">
    <property type="entry name" value="SOLUTE CARRIER FAMILY 49 MEMBER A3"/>
    <property type="match status" value="1"/>
</dbReference>
<dbReference type="PANTHER" id="PTHR10924">
    <property type="entry name" value="MAJOR FACILITATOR SUPERFAMILY PROTEIN-RELATED"/>
    <property type="match status" value="1"/>
</dbReference>
<feature type="transmembrane region" description="Helical" evidence="5">
    <location>
        <begin position="64"/>
        <end position="83"/>
    </location>
</feature>
<dbReference type="AlphaFoldDB" id="A0A9Y1BQB9"/>
<accession>A0A9Y1BQB9</accession>
<evidence type="ECO:0000259" key="6">
    <source>
        <dbReference type="PROSITE" id="PS50850"/>
    </source>
</evidence>
<evidence type="ECO:0000256" key="4">
    <source>
        <dbReference type="ARBA" id="ARBA00023136"/>
    </source>
</evidence>
<comment type="subcellular location">
    <subcellularLocation>
        <location evidence="1">Membrane</location>
        <topology evidence="1">Multi-pass membrane protein</topology>
    </subcellularLocation>
</comment>
<feature type="domain" description="Major facilitator superfamily (MFS) profile" evidence="6">
    <location>
        <begin position="25"/>
        <end position="409"/>
    </location>
</feature>
<organism evidence="7">
    <name type="scientific">Candidatus Heimdallarchaeum endolithica</name>
    <dbReference type="NCBI Taxonomy" id="2876572"/>
    <lineage>
        <taxon>Archaea</taxon>
        <taxon>Promethearchaeati</taxon>
        <taxon>Candidatus Heimdallarchaeota</taxon>
        <taxon>Candidatus Heimdallarchaeia (ex Rinke et al. 2021) (nom. nud.)</taxon>
        <taxon>Candidatus Heimdallarchaeales</taxon>
        <taxon>Candidatus Heimdallarchaeaceae</taxon>
        <taxon>Candidatus Heimdallarchaeum</taxon>
    </lineage>
</organism>
<feature type="transmembrane region" description="Helical" evidence="5">
    <location>
        <begin position="361"/>
        <end position="381"/>
    </location>
</feature>
<evidence type="ECO:0000256" key="5">
    <source>
        <dbReference type="SAM" id="Phobius"/>
    </source>
</evidence>
<dbReference type="Gene3D" id="1.20.1250.20">
    <property type="entry name" value="MFS general substrate transporter like domains"/>
    <property type="match status" value="2"/>
</dbReference>
<evidence type="ECO:0000256" key="1">
    <source>
        <dbReference type="ARBA" id="ARBA00004141"/>
    </source>
</evidence>
<feature type="transmembrane region" description="Helical" evidence="5">
    <location>
        <begin position="117"/>
        <end position="138"/>
    </location>
</feature>
<dbReference type="PROSITE" id="PS50850">
    <property type="entry name" value="MFS"/>
    <property type="match status" value="1"/>
</dbReference>
<dbReference type="InterPro" id="IPR036259">
    <property type="entry name" value="MFS_trans_sf"/>
</dbReference>
<evidence type="ECO:0000256" key="2">
    <source>
        <dbReference type="ARBA" id="ARBA00022692"/>
    </source>
</evidence>
<dbReference type="GO" id="GO:0022857">
    <property type="term" value="F:transmembrane transporter activity"/>
    <property type="evidence" value="ECO:0007669"/>
    <property type="project" value="InterPro"/>
</dbReference>
<feature type="transmembrane region" description="Helical" evidence="5">
    <location>
        <begin position="186"/>
        <end position="204"/>
    </location>
</feature>
<reference evidence="7" key="1">
    <citation type="journal article" date="2022" name="Nat. Microbiol.">
        <title>Unique mobile elements and scalable gene flow at the prokaryote-eukaryote boundary revealed by circularized Asgard archaea genomes.</title>
        <authorList>
            <person name="Wu F."/>
            <person name="Speth D.R."/>
            <person name="Philosof A."/>
            <person name="Cremiere A."/>
            <person name="Narayanan A."/>
            <person name="Barco R.A."/>
            <person name="Connon S.A."/>
            <person name="Amend J.P."/>
            <person name="Antoshechkin I.A."/>
            <person name="Orphan V.J."/>
        </authorList>
    </citation>
    <scope>NUCLEOTIDE SEQUENCE</scope>
    <source>
        <strain evidence="7">PR6</strain>
    </source>
</reference>
<dbReference type="InterPro" id="IPR011701">
    <property type="entry name" value="MFS"/>
</dbReference>
<feature type="transmembrane region" description="Helical" evidence="5">
    <location>
        <begin position="159"/>
        <end position="180"/>
    </location>
</feature>
<name>A0A9Y1BQB9_9ARCH</name>
<evidence type="ECO:0000256" key="3">
    <source>
        <dbReference type="ARBA" id="ARBA00022989"/>
    </source>
</evidence>
<keyword evidence="2 5" id="KW-0812">Transmembrane</keyword>
<dbReference type="SUPFAM" id="SSF103473">
    <property type="entry name" value="MFS general substrate transporter"/>
    <property type="match status" value="1"/>
</dbReference>
<keyword evidence="4 5" id="KW-0472">Membrane</keyword>
<evidence type="ECO:0000313" key="7">
    <source>
        <dbReference type="EMBL" id="UJG43268.1"/>
    </source>
</evidence>
<feature type="transmembrane region" description="Helical" evidence="5">
    <location>
        <begin position="299"/>
        <end position="318"/>
    </location>
</feature>
<feature type="transmembrane region" description="Helical" evidence="5">
    <location>
        <begin position="235"/>
        <end position="254"/>
    </location>
</feature>
<protein>
    <submittedName>
        <fullName evidence="7">MFS transporter</fullName>
    </submittedName>
</protein>
<feature type="transmembrane region" description="Helical" evidence="5">
    <location>
        <begin position="24"/>
        <end position="44"/>
    </location>
</feature>
<dbReference type="EMBL" id="CP084167">
    <property type="protein sequence ID" value="UJG43268.1"/>
    <property type="molecule type" value="Genomic_DNA"/>
</dbReference>
<sequence>MDNIHHDSEIDHQDGHSPTLGKSAYRWIILVVFSLMTLDTQILWLTFTPITFEVATIYEVSTNWILMLSMVFMIAYIPFNFVATSSIEKLGLRFGTGIGVALTGLFAFLRGFFVTNFIWIMITQTLIAIGQPFVLNSFTKLSVNWFPEEEKTLATGLNTMTLLLGAILAFMLTPVLYTTISLEGLLLTYGVLSLVLAVLYFVTIREKPNLPPNLYSIKDEKITVSKKESFKNRDLIMLFGLVLIGLGIFNAISTEIDILFNDPTNISAAGNIGGAMIIGGIIGAVILSTLSDKFHKRKIFLIIAMFVGTILILFMYFFDSYVERLIEATILGFFLVAALPVALTFAAEITYPLPEEVSNGWMMWAGQISGIALILCVMFIPSLFVNYIIIASLFAIGFVISLLINDVDKYKLNEKND</sequence>
<feature type="transmembrane region" description="Helical" evidence="5">
    <location>
        <begin position="387"/>
        <end position="405"/>
    </location>
</feature>
<gene>
    <name evidence="7" type="ORF">K9W46_12960</name>
</gene>
<dbReference type="InterPro" id="IPR020846">
    <property type="entry name" value="MFS_dom"/>
</dbReference>
<feature type="transmembrane region" description="Helical" evidence="5">
    <location>
        <begin position="266"/>
        <end position="287"/>
    </location>
</feature>
<dbReference type="InterPro" id="IPR049680">
    <property type="entry name" value="FLVCR1-2_SLC49-like"/>
</dbReference>
<proteinExistence type="predicted"/>
<dbReference type="Pfam" id="PF07690">
    <property type="entry name" value="MFS_1"/>
    <property type="match status" value="1"/>
</dbReference>